<dbReference type="Gene3D" id="3.20.20.140">
    <property type="entry name" value="Metal-dependent hydrolases"/>
    <property type="match status" value="1"/>
</dbReference>
<accession>A0A2Z4AJJ5</accession>
<sequence>MKLENKADLLLKGARVIDPANKRNSILDLTIKDGKISRIDNEISSDQADTSIDLSGLLVTPGLIDMHLHAYATRHHRSGNFMDSLNPDAHFPASGVTTCVDTGTAGADEIGHFRETVMDQSKTRVLAYVNIAKPGMGTPEQTISNFDAEAAAEAAETHAKVVVGIKTAHYWTNLPFDKDHPPWESVEKAVEAGNLCNMPAMIDFHPRPPDRPYSELLLKKLRPGDIHTHVFARHIPTINENGKVERYMFQARDRGIWFDLGHGAASFWFRNGIRAIDEGFGPDSISTDLHMSNILGPVFTMADTMSKCLIMGMSLEEVIFRSTVTPAQAIQRPKLGTLSVGAEADIAVFDLQKGEFSYPDCGRKRLDGKERLECKLTIRNGEVIYDRDAMTAAPWK</sequence>
<dbReference type="InterPro" id="IPR020043">
    <property type="entry name" value="Deacetylase_Atu3266-like"/>
</dbReference>
<dbReference type="EC" id="3.1.1.-" evidence="2"/>
<dbReference type="PANTHER" id="PTHR42717:SF1">
    <property type="entry name" value="IMIDAZOLONEPROPIONASE AND RELATED AMIDOHYDROLASES"/>
    <property type="match status" value="1"/>
</dbReference>
<organism evidence="2 3">
    <name type="scientific">Candidatus Moanibacter tarae</name>
    <dbReference type="NCBI Taxonomy" id="2200854"/>
    <lineage>
        <taxon>Bacteria</taxon>
        <taxon>Pseudomonadati</taxon>
        <taxon>Verrucomicrobiota</taxon>
        <taxon>Opitutia</taxon>
        <taxon>Puniceicoccales</taxon>
        <taxon>Puniceicoccales incertae sedis</taxon>
        <taxon>Candidatus Moanibacter</taxon>
    </lineage>
</organism>
<name>A0A2Z4AJJ5_9BACT</name>
<feature type="domain" description="Amidohydrolase-related" evidence="1">
    <location>
        <begin position="274"/>
        <end position="363"/>
    </location>
</feature>
<gene>
    <name evidence="2" type="ORF">DF168_01523</name>
</gene>
<dbReference type="Gene3D" id="2.30.40.10">
    <property type="entry name" value="Urease, subunit C, domain 1"/>
    <property type="match status" value="1"/>
</dbReference>
<dbReference type="InterPro" id="IPR011059">
    <property type="entry name" value="Metal-dep_hydrolase_composite"/>
</dbReference>
<dbReference type="GO" id="GO:0019213">
    <property type="term" value="F:deacetylase activity"/>
    <property type="evidence" value="ECO:0007669"/>
    <property type="project" value="InterPro"/>
</dbReference>
<dbReference type="Proteomes" id="UP000247465">
    <property type="component" value="Chromosome"/>
</dbReference>
<dbReference type="KEGG" id="mtar:DF168_01523"/>
<dbReference type="NCBIfam" id="NF006689">
    <property type="entry name" value="PRK09237.1"/>
    <property type="match status" value="1"/>
</dbReference>
<dbReference type="SUPFAM" id="SSF51556">
    <property type="entry name" value="Metallo-dependent hydrolases"/>
    <property type="match status" value="1"/>
</dbReference>
<dbReference type="GO" id="GO:0016810">
    <property type="term" value="F:hydrolase activity, acting on carbon-nitrogen (but not peptide) bonds"/>
    <property type="evidence" value="ECO:0007669"/>
    <property type="project" value="InterPro"/>
</dbReference>
<evidence type="ECO:0000313" key="2">
    <source>
        <dbReference type="EMBL" id="AWT60317.1"/>
    </source>
</evidence>
<protein>
    <submittedName>
        <fullName evidence="2">Deacetylase</fullName>
        <ecNumber evidence="2">3.1.1.-</ecNumber>
    </submittedName>
</protein>
<dbReference type="Pfam" id="PF01979">
    <property type="entry name" value="Amidohydro_1"/>
    <property type="match status" value="1"/>
</dbReference>
<dbReference type="InterPro" id="IPR032466">
    <property type="entry name" value="Metal_Hydrolase"/>
</dbReference>
<dbReference type="SUPFAM" id="SSF51338">
    <property type="entry name" value="Composite domain of metallo-dependent hydrolases"/>
    <property type="match status" value="1"/>
</dbReference>
<proteinExistence type="predicted"/>
<dbReference type="PANTHER" id="PTHR42717">
    <property type="entry name" value="DIHYDROOROTASE-RELATED"/>
    <property type="match status" value="1"/>
</dbReference>
<evidence type="ECO:0000259" key="1">
    <source>
        <dbReference type="Pfam" id="PF01979"/>
    </source>
</evidence>
<reference evidence="2 3" key="1">
    <citation type="submission" date="2018-06" db="EMBL/GenBank/DDBJ databases">
        <title>Draft Genome Sequence of a Novel Marine Bacterium Related to the Verrucomicrobia.</title>
        <authorList>
            <person name="Vosseberg J."/>
            <person name="Martijn J."/>
            <person name="Ettema T.J.G."/>
        </authorList>
    </citation>
    <scope>NUCLEOTIDE SEQUENCE [LARGE SCALE GENOMIC DNA]</scope>
    <source>
        <strain evidence="2">TARA_B100001123</strain>
    </source>
</reference>
<evidence type="ECO:0000313" key="3">
    <source>
        <dbReference type="Proteomes" id="UP000247465"/>
    </source>
</evidence>
<dbReference type="InterPro" id="IPR006680">
    <property type="entry name" value="Amidohydro-rel"/>
</dbReference>
<keyword evidence="2" id="KW-0378">Hydrolase</keyword>
<dbReference type="EMBL" id="CP029803">
    <property type="protein sequence ID" value="AWT60317.1"/>
    <property type="molecule type" value="Genomic_DNA"/>
</dbReference>
<dbReference type="AlphaFoldDB" id="A0A2Z4AJJ5"/>